<feature type="repeat" description="TPR" evidence="3">
    <location>
        <begin position="235"/>
        <end position="268"/>
    </location>
</feature>
<comment type="caution">
    <text evidence="5">The sequence shown here is derived from an EMBL/GenBank/DDBJ whole genome shotgun (WGS) entry which is preliminary data.</text>
</comment>
<feature type="repeat" description="TPR" evidence="3">
    <location>
        <begin position="99"/>
        <end position="132"/>
    </location>
</feature>
<dbReference type="PANTHER" id="PTHR44858">
    <property type="entry name" value="TETRATRICOPEPTIDE REPEAT PROTEIN 6"/>
    <property type="match status" value="1"/>
</dbReference>
<dbReference type="PROSITE" id="PS50005">
    <property type="entry name" value="TPR"/>
    <property type="match status" value="5"/>
</dbReference>
<evidence type="ECO:0000256" key="4">
    <source>
        <dbReference type="SAM" id="MobiDB-lite"/>
    </source>
</evidence>
<keyword evidence="2 3" id="KW-0802">TPR repeat</keyword>
<keyword evidence="1" id="KW-0677">Repeat</keyword>
<organism evidence="5 6">
    <name type="scientific">Aduncisulcus paluster</name>
    <dbReference type="NCBI Taxonomy" id="2918883"/>
    <lineage>
        <taxon>Eukaryota</taxon>
        <taxon>Metamonada</taxon>
        <taxon>Carpediemonas-like organisms</taxon>
        <taxon>Aduncisulcus</taxon>
    </lineage>
</organism>
<dbReference type="Gene3D" id="1.25.40.10">
    <property type="entry name" value="Tetratricopeptide repeat domain"/>
    <property type="match status" value="6"/>
</dbReference>
<dbReference type="Pfam" id="PF13432">
    <property type="entry name" value="TPR_16"/>
    <property type="match status" value="2"/>
</dbReference>
<dbReference type="InterPro" id="IPR050498">
    <property type="entry name" value="Ycf3"/>
</dbReference>
<feature type="repeat" description="TPR" evidence="3">
    <location>
        <begin position="336"/>
        <end position="369"/>
    </location>
</feature>
<evidence type="ECO:0000256" key="2">
    <source>
        <dbReference type="ARBA" id="ARBA00022803"/>
    </source>
</evidence>
<protein>
    <recommendedName>
        <fullName evidence="7">Tetratricopeptide repeat protein</fullName>
    </recommendedName>
</protein>
<feature type="compositionally biased region" description="Basic and acidic residues" evidence="4">
    <location>
        <begin position="1"/>
        <end position="18"/>
    </location>
</feature>
<dbReference type="InterPro" id="IPR019734">
    <property type="entry name" value="TPR_rpt"/>
</dbReference>
<feature type="repeat" description="TPR" evidence="3">
    <location>
        <begin position="27"/>
        <end position="60"/>
    </location>
</feature>
<gene>
    <name evidence="5" type="ORF">ADUPG1_007809</name>
</gene>
<dbReference type="SMART" id="SM00028">
    <property type="entry name" value="TPR"/>
    <property type="match status" value="16"/>
</dbReference>
<dbReference type="SUPFAM" id="SSF48452">
    <property type="entry name" value="TPR-like"/>
    <property type="match status" value="3"/>
</dbReference>
<dbReference type="InterPro" id="IPR011990">
    <property type="entry name" value="TPR-like_helical_dom_sf"/>
</dbReference>
<dbReference type="Pfam" id="PF13181">
    <property type="entry name" value="TPR_8"/>
    <property type="match status" value="1"/>
</dbReference>
<dbReference type="Pfam" id="PF14559">
    <property type="entry name" value="TPR_19"/>
    <property type="match status" value="1"/>
</dbReference>
<feature type="repeat" description="TPR" evidence="3">
    <location>
        <begin position="133"/>
        <end position="166"/>
    </location>
</feature>
<sequence length="724" mass="81515">MGVGKTHSEERRKRESLEHRKKAERKAKQIYAQGQEYLKKEQIREAFDCFSQCVELTDAKSIYFYSRGLCHKIFKEYTEAVFDFSVAIYLCKAGDKEFANYFSIRGVCLQALGKYDEALKDLTYALRLNPKAESALFERASLYHSTNRYREALDDLVELLKLNEFHIAALSLSGKCHSALREFSAAITVLQKASEVEGSNADLLCQLGDVLFHNKEVERAETMLNRAIDIKKTDPDLFSLRGRIRAQLGEHSQALEDFSKAVQLDESPNAFVARAEALLVMKRAEEALKDTNSALEIDPDNPKYLFVHGKVLECLGKEEESESVYAKCVKLDSGHVESLYRRALLCRKHRRYIEASQILTKALRVNPDDERLYIQRGLVCGDVLDQKGAIRDLTSAIKLLDQRDTPSPIPFIHRAQSWLKLRRCVEAAADFTTAEELGGDNCDVLSGHCLAIQGLGDHGTAASLVTKAIVKQGGTDPKLFIQRSLSLRALGSHERAAGDLLTALEVDPENAKALFLLAREFMHLSKFNKATHRVRQALDIGLPLSYTADAWYVYGVCLIYRRHIVNAIEMLKNGIKSAWQLHFARKGEVVVSIPEGCPVGFEYIVHELAKAHQAIEQHEEAIVCFTEVLKHQPTNARALFRRAFSYKCLGFFGYAVDDLKKGGELEPEIAGLWPNPSEFGKLSLTELEIVPPGNEEDYPSKRTIHYLDELVESDMQPIIEASVK</sequence>
<evidence type="ECO:0008006" key="7">
    <source>
        <dbReference type="Google" id="ProtNLM"/>
    </source>
</evidence>
<dbReference type="PANTHER" id="PTHR44858:SF1">
    <property type="entry name" value="UDP-N-ACETYLGLUCOSAMINE--PEPTIDE N-ACETYLGLUCOSAMINYLTRANSFERASE SPINDLY-RELATED"/>
    <property type="match status" value="1"/>
</dbReference>
<reference evidence="5" key="1">
    <citation type="submission" date="2022-03" db="EMBL/GenBank/DDBJ databases">
        <title>Draft genome sequence of Aduncisulcus paluster, a free-living microaerophilic Fornicata.</title>
        <authorList>
            <person name="Yuyama I."/>
            <person name="Kume K."/>
            <person name="Tamura T."/>
            <person name="Inagaki Y."/>
            <person name="Hashimoto T."/>
        </authorList>
    </citation>
    <scope>NUCLEOTIDE SEQUENCE</scope>
    <source>
        <strain evidence="5">NY0171</strain>
    </source>
</reference>
<name>A0ABQ5KPM6_9EUKA</name>
<accession>A0ABQ5KPM6</accession>
<proteinExistence type="predicted"/>
<keyword evidence="6" id="KW-1185">Reference proteome</keyword>
<feature type="region of interest" description="Disordered" evidence="4">
    <location>
        <begin position="1"/>
        <end position="22"/>
    </location>
</feature>
<dbReference type="Proteomes" id="UP001057375">
    <property type="component" value="Unassembled WGS sequence"/>
</dbReference>
<evidence type="ECO:0000256" key="3">
    <source>
        <dbReference type="PROSITE-ProRule" id="PRU00339"/>
    </source>
</evidence>
<evidence type="ECO:0000256" key="1">
    <source>
        <dbReference type="ARBA" id="ARBA00022737"/>
    </source>
</evidence>
<dbReference type="EMBL" id="BQXS01010814">
    <property type="protein sequence ID" value="GKT34458.1"/>
    <property type="molecule type" value="Genomic_DNA"/>
</dbReference>
<evidence type="ECO:0000313" key="5">
    <source>
        <dbReference type="EMBL" id="GKT34458.1"/>
    </source>
</evidence>
<evidence type="ECO:0000313" key="6">
    <source>
        <dbReference type="Proteomes" id="UP001057375"/>
    </source>
</evidence>